<keyword evidence="2" id="KW-1185">Reference proteome</keyword>
<organism evidence="1 2">
    <name type="scientific">Paraphaeosphaeria sporulosa</name>
    <dbReference type="NCBI Taxonomy" id="1460663"/>
    <lineage>
        <taxon>Eukaryota</taxon>
        <taxon>Fungi</taxon>
        <taxon>Dikarya</taxon>
        <taxon>Ascomycota</taxon>
        <taxon>Pezizomycotina</taxon>
        <taxon>Dothideomycetes</taxon>
        <taxon>Pleosporomycetidae</taxon>
        <taxon>Pleosporales</taxon>
        <taxon>Massarineae</taxon>
        <taxon>Didymosphaeriaceae</taxon>
        <taxon>Paraphaeosphaeria</taxon>
    </lineage>
</organism>
<gene>
    <name evidence="1" type="ORF">CC84DRAFT_1174861</name>
</gene>
<dbReference type="GeneID" id="28763604"/>
<dbReference type="InParanoid" id="A0A177CJF5"/>
<evidence type="ECO:0000313" key="2">
    <source>
        <dbReference type="Proteomes" id="UP000077069"/>
    </source>
</evidence>
<dbReference type="RefSeq" id="XP_018037334.1">
    <property type="nucleotide sequence ID" value="XM_018180118.1"/>
</dbReference>
<accession>A0A177CJF5</accession>
<evidence type="ECO:0000313" key="1">
    <source>
        <dbReference type="EMBL" id="OAG06969.1"/>
    </source>
</evidence>
<dbReference type="Proteomes" id="UP000077069">
    <property type="component" value="Unassembled WGS sequence"/>
</dbReference>
<proteinExistence type="predicted"/>
<dbReference type="EMBL" id="KV441551">
    <property type="protein sequence ID" value="OAG06969.1"/>
    <property type="molecule type" value="Genomic_DNA"/>
</dbReference>
<protein>
    <submittedName>
        <fullName evidence="1">Uncharacterized protein</fullName>
    </submittedName>
</protein>
<name>A0A177CJF5_9PLEO</name>
<sequence length="159" mass="17543">MHPVLPPLRNPLHAPLPNLNRETVCEVSNDGLRRRNREALGELPELLAEVPDATATSYRDLDEAHEAAKAIVKDYRYQLQVIVGDDGHAEPETETREIVANDASELIVARDGGYLYEVVYIGVEGSRESGVQTGFLDVGAWKSFVSGTGGRRSRVVYIK</sequence>
<reference evidence="1 2" key="1">
    <citation type="submission" date="2016-05" db="EMBL/GenBank/DDBJ databases">
        <title>Comparative analysis of secretome profiles of manganese(II)-oxidizing ascomycete fungi.</title>
        <authorList>
            <consortium name="DOE Joint Genome Institute"/>
            <person name="Zeiner C.A."/>
            <person name="Purvine S.O."/>
            <person name="Zink E.M."/>
            <person name="Wu S."/>
            <person name="Pasa-Tolic L."/>
            <person name="Chaput D.L."/>
            <person name="Haridas S."/>
            <person name="Grigoriev I.V."/>
            <person name="Santelli C.M."/>
            <person name="Hansel C.M."/>
        </authorList>
    </citation>
    <scope>NUCLEOTIDE SEQUENCE [LARGE SCALE GENOMIC DNA]</scope>
    <source>
        <strain evidence="1 2">AP3s5-JAC2a</strain>
    </source>
</reference>
<dbReference type="AlphaFoldDB" id="A0A177CJF5"/>